<evidence type="ECO:0000256" key="1">
    <source>
        <dbReference type="ARBA" id="ARBA00004651"/>
    </source>
</evidence>
<feature type="transmembrane region" description="Helical" evidence="6">
    <location>
        <begin position="365"/>
        <end position="388"/>
    </location>
</feature>
<feature type="transmembrane region" description="Helical" evidence="6">
    <location>
        <begin position="276"/>
        <end position="301"/>
    </location>
</feature>
<dbReference type="GO" id="GO:0022857">
    <property type="term" value="F:transmembrane transporter activity"/>
    <property type="evidence" value="ECO:0007669"/>
    <property type="project" value="InterPro"/>
</dbReference>
<feature type="compositionally biased region" description="Pro residues" evidence="5">
    <location>
        <begin position="12"/>
        <end position="23"/>
    </location>
</feature>
<dbReference type="Pfam" id="PF07690">
    <property type="entry name" value="MFS_1"/>
    <property type="match status" value="1"/>
</dbReference>
<gene>
    <name evidence="8" type="ORF">SAMN05421803_14810</name>
</gene>
<dbReference type="EMBL" id="FQZK01000048">
    <property type="protein sequence ID" value="SHK95490.1"/>
    <property type="molecule type" value="Genomic_DNA"/>
</dbReference>
<evidence type="ECO:0000256" key="3">
    <source>
        <dbReference type="ARBA" id="ARBA00022989"/>
    </source>
</evidence>
<name>A0A1M6WNZ6_9ACTN</name>
<feature type="transmembrane region" description="Helical" evidence="6">
    <location>
        <begin position="307"/>
        <end position="327"/>
    </location>
</feature>
<feature type="transmembrane region" description="Helical" evidence="6">
    <location>
        <begin position="339"/>
        <end position="359"/>
    </location>
</feature>
<accession>A0A1M6WNZ6</accession>
<proteinExistence type="predicted"/>
<evidence type="ECO:0000313" key="8">
    <source>
        <dbReference type="EMBL" id="SHK95490.1"/>
    </source>
</evidence>
<feature type="transmembrane region" description="Helical" evidence="6">
    <location>
        <begin position="55"/>
        <end position="73"/>
    </location>
</feature>
<sequence length="475" mass="47104">MFPRHLPRPPARRPPPPPPPAPPATDTADVRDWRGRRYTVGPSARELTGLPRSALLLRALTAAAAVGVLQFGYGAAAPALIAAHGWTPAQALAPFLVWALVQGSFAPVPRLLGARGLLGPGPAVCLGAALCAAAVYAVGHLSDPLAAVAGYGLLGGAGAGLVYHSCADLVGGWFPDRHTVRLGAVGGAFALGSVPLLPALVLGPFPASPAAASTALALGVLVLGAAGGIGQRAAPEHWWPPGRDPRAAALRRSADPPAARDFSAGQAWASGRSLPALHAIVALSGTVGLFTLAALPLLLLATGRDPTVVAAVVTAFALASGLGRLAASGAAERAGRRRTLTVLLAATALGQVGLAAAVPSGPLPLLVALGLAVGAGTGSCYPLTRAITEGHFGAGRPTDLAGLVHGSKAVGGLLGVGGAIALLSLAPEGAHPPLLAASALLPASAAVLAARLRRPLPIRTLPHGVWTAGHRSAPM</sequence>
<feature type="transmembrane region" description="Helical" evidence="6">
    <location>
        <begin position="182"/>
        <end position="205"/>
    </location>
</feature>
<dbReference type="STRING" id="758803.SAMN05421803_14810"/>
<dbReference type="SUPFAM" id="SSF103473">
    <property type="entry name" value="MFS general substrate transporter"/>
    <property type="match status" value="1"/>
</dbReference>
<feature type="region of interest" description="Disordered" evidence="5">
    <location>
        <begin position="1"/>
        <end position="32"/>
    </location>
</feature>
<evidence type="ECO:0000313" key="9">
    <source>
        <dbReference type="Proteomes" id="UP000184452"/>
    </source>
</evidence>
<dbReference type="InterPro" id="IPR036259">
    <property type="entry name" value="MFS_trans_sf"/>
</dbReference>
<feature type="transmembrane region" description="Helical" evidence="6">
    <location>
        <begin position="117"/>
        <end position="139"/>
    </location>
</feature>
<feature type="domain" description="Major facilitator superfamily (MFS) profile" evidence="7">
    <location>
        <begin position="272"/>
        <end position="475"/>
    </location>
</feature>
<keyword evidence="9" id="KW-1185">Reference proteome</keyword>
<evidence type="ECO:0000256" key="5">
    <source>
        <dbReference type="SAM" id="MobiDB-lite"/>
    </source>
</evidence>
<dbReference type="Gene3D" id="1.20.1250.20">
    <property type="entry name" value="MFS general substrate transporter like domains"/>
    <property type="match status" value="2"/>
</dbReference>
<keyword evidence="2 6" id="KW-0812">Transmembrane</keyword>
<dbReference type="OrthoDB" id="3283589at2"/>
<dbReference type="InterPro" id="IPR011701">
    <property type="entry name" value="MFS"/>
</dbReference>
<dbReference type="GO" id="GO:0005886">
    <property type="term" value="C:plasma membrane"/>
    <property type="evidence" value="ECO:0007669"/>
    <property type="project" value="UniProtKB-SubCell"/>
</dbReference>
<keyword evidence="3 6" id="KW-1133">Transmembrane helix</keyword>
<feature type="transmembrane region" description="Helical" evidence="6">
    <location>
        <begin position="145"/>
        <end position="170"/>
    </location>
</feature>
<feature type="transmembrane region" description="Helical" evidence="6">
    <location>
        <begin position="433"/>
        <end position="452"/>
    </location>
</feature>
<evidence type="ECO:0000256" key="2">
    <source>
        <dbReference type="ARBA" id="ARBA00022692"/>
    </source>
</evidence>
<evidence type="ECO:0000256" key="6">
    <source>
        <dbReference type="SAM" id="Phobius"/>
    </source>
</evidence>
<reference evidence="8 9" key="1">
    <citation type="submission" date="2016-11" db="EMBL/GenBank/DDBJ databases">
        <authorList>
            <person name="Jaros S."/>
            <person name="Januszkiewicz K."/>
            <person name="Wedrychowicz H."/>
        </authorList>
    </citation>
    <scope>NUCLEOTIDE SEQUENCE [LARGE SCALE GENOMIC DNA]</scope>
    <source>
        <strain evidence="8 9">CGMCC 4.5723</strain>
    </source>
</reference>
<comment type="subcellular location">
    <subcellularLocation>
        <location evidence="1">Cell membrane</location>
        <topology evidence="1">Multi-pass membrane protein</topology>
    </subcellularLocation>
</comment>
<dbReference type="PROSITE" id="PS50850">
    <property type="entry name" value="MFS"/>
    <property type="match status" value="1"/>
</dbReference>
<dbReference type="AlphaFoldDB" id="A0A1M6WNZ6"/>
<evidence type="ECO:0000259" key="7">
    <source>
        <dbReference type="PROSITE" id="PS50850"/>
    </source>
</evidence>
<feature type="compositionally biased region" description="Basic residues" evidence="5">
    <location>
        <begin position="1"/>
        <end position="11"/>
    </location>
</feature>
<dbReference type="InterPro" id="IPR020846">
    <property type="entry name" value="MFS_dom"/>
</dbReference>
<feature type="transmembrane region" description="Helical" evidence="6">
    <location>
        <begin position="211"/>
        <end position="230"/>
    </location>
</feature>
<dbReference type="Proteomes" id="UP000184452">
    <property type="component" value="Unassembled WGS sequence"/>
</dbReference>
<keyword evidence="4 6" id="KW-0472">Membrane</keyword>
<protein>
    <recommendedName>
        <fullName evidence="7">Major facilitator superfamily (MFS) profile domain-containing protein</fullName>
    </recommendedName>
</protein>
<organism evidence="8 9">
    <name type="scientific">Nocardiopsis flavescens</name>
    <dbReference type="NCBI Taxonomy" id="758803"/>
    <lineage>
        <taxon>Bacteria</taxon>
        <taxon>Bacillati</taxon>
        <taxon>Actinomycetota</taxon>
        <taxon>Actinomycetes</taxon>
        <taxon>Streptosporangiales</taxon>
        <taxon>Nocardiopsidaceae</taxon>
        <taxon>Nocardiopsis</taxon>
    </lineage>
</organism>
<feature type="transmembrane region" description="Helical" evidence="6">
    <location>
        <begin position="409"/>
        <end position="427"/>
    </location>
</feature>
<evidence type="ECO:0000256" key="4">
    <source>
        <dbReference type="ARBA" id="ARBA00023136"/>
    </source>
</evidence>
<dbReference type="RefSeq" id="WP_073384403.1">
    <property type="nucleotide sequence ID" value="NZ_FQZK01000048.1"/>
</dbReference>
<feature type="transmembrane region" description="Helical" evidence="6">
    <location>
        <begin position="85"/>
        <end position="105"/>
    </location>
</feature>